<evidence type="ECO:0000313" key="2">
    <source>
        <dbReference type="EMBL" id="GHE05517.1"/>
    </source>
</evidence>
<accession>A0A919D3F8</accession>
<organism evidence="2 3">
    <name type="scientific">Streptomyces alanosinicus</name>
    <dbReference type="NCBI Taxonomy" id="68171"/>
    <lineage>
        <taxon>Bacteria</taxon>
        <taxon>Bacillati</taxon>
        <taxon>Actinomycetota</taxon>
        <taxon>Actinomycetes</taxon>
        <taxon>Kitasatosporales</taxon>
        <taxon>Streptomycetaceae</taxon>
        <taxon>Streptomyces</taxon>
    </lineage>
</organism>
<dbReference type="EMBL" id="BMVG01000009">
    <property type="protein sequence ID" value="GHE05517.1"/>
    <property type="molecule type" value="Genomic_DNA"/>
</dbReference>
<feature type="compositionally biased region" description="Pro residues" evidence="1">
    <location>
        <begin position="55"/>
        <end position="64"/>
    </location>
</feature>
<keyword evidence="3" id="KW-1185">Reference proteome</keyword>
<evidence type="ECO:0000313" key="3">
    <source>
        <dbReference type="Proteomes" id="UP000655443"/>
    </source>
</evidence>
<reference evidence="2" key="1">
    <citation type="journal article" date="2014" name="Int. J. Syst. Evol. Microbiol.">
        <title>Complete genome sequence of Corynebacterium casei LMG S-19264T (=DSM 44701T), isolated from a smear-ripened cheese.</title>
        <authorList>
            <consortium name="US DOE Joint Genome Institute (JGI-PGF)"/>
            <person name="Walter F."/>
            <person name="Albersmeier A."/>
            <person name="Kalinowski J."/>
            <person name="Ruckert C."/>
        </authorList>
    </citation>
    <scope>NUCLEOTIDE SEQUENCE</scope>
    <source>
        <strain evidence="2">JCM 4714</strain>
    </source>
</reference>
<feature type="region of interest" description="Disordered" evidence="1">
    <location>
        <begin position="100"/>
        <end position="145"/>
    </location>
</feature>
<feature type="compositionally biased region" description="Pro residues" evidence="1">
    <location>
        <begin position="119"/>
        <end position="131"/>
    </location>
</feature>
<gene>
    <name evidence="2" type="ORF">GCM10010339_41670</name>
</gene>
<feature type="compositionally biased region" description="Basic and acidic residues" evidence="1">
    <location>
        <begin position="14"/>
        <end position="24"/>
    </location>
</feature>
<dbReference type="AlphaFoldDB" id="A0A919D3F8"/>
<protein>
    <submittedName>
        <fullName evidence="2">Uncharacterized protein</fullName>
    </submittedName>
</protein>
<name>A0A919D3F8_9ACTN</name>
<proteinExistence type="predicted"/>
<sequence length="145" mass="14895">MTQRTRQAETQQPETHEPTTRKPGSDPTTSIPQAPAAIPLSTTALAPGTAAPQPLAAPFPPLAEPRPLGEHRVWPRTFHDRLTAPLPGLKALARFARDGAVRPGRGGLADAPGSRAHPPRCPAPAPAPSPSRGPDTPAGSSGSAA</sequence>
<dbReference type="Proteomes" id="UP000655443">
    <property type="component" value="Unassembled WGS sequence"/>
</dbReference>
<evidence type="ECO:0000256" key="1">
    <source>
        <dbReference type="SAM" id="MobiDB-lite"/>
    </source>
</evidence>
<feature type="region of interest" description="Disordered" evidence="1">
    <location>
        <begin position="1"/>
        <end position="69"/>
    </location>
</feature>
<reference evidence="2" key="2">
    <citation type="submission" date="2020-09" db="EMBL/GenBank/DDBJ databases">
        <authorList>
            <person name="Sun Q."/>
            <person name="Ohkuma M."/>
        </authorList>
    </citation>
    <scope>NUCLEOTIDE SEQUENCE</scope>
    <source>
        <strain evidence="2">JCM 4714</strain>
    </source>
</reference>
<comment type="caution">
    <text evidence="2">The sequence shown here is derived from an EMBL/GenBank/DDBJ whole genome shotgun (WGS) entry which is preliminary data.</text>
</comment>